<proteinExistence type="predicted"/>
<organism evidence="4">
    <name type="scientific">Angiostrongylus costaricensis</name>
    <name type="common">Nematode worm</name>
    <dbReference type="NCBI Taxonomy" id="334426"/>
    <lineage>
        <taxon>Eukaryota</taxon>
        <taxon>Metazoa</taxon>
        <taxon>Ecdysozoa</taxon>
        <taxon>Nematoda</taxon>
        <taxon>Chromadorea</taxon>
        <taxon>Rhabditida</taxon>
        <taxon>Rhabditina</taxon>
        <taxon>Rhabditomorpha</taxon>
        <taxon>Strongyloidea</taxon>
        <taxon>Metastrongylidae</taxon>
        <taxon>Angiostrongylus</taxon>
    </lineage>
</organism>
<reference evidence="4" key="1">
    <citation type="submission" date="2017-02" db="UniProtKB">
        <authorList>
            <consortium name="WormBaseParasite"/>
        </authorList>
    </citation>
    <scope>IDENTIFICATION</scope>
</reference>
<evidence type="ECO:0000313" key="2">
    <source>
        <dbReference type="EMBL" id="VDM62241.1"/>
    </source>
</evidence>
<dbReference type="WBParaSite" id="ACOC_0001065501-mRNA-1">
    <property type="protein sequence ID" value="ACOC_0001065501-mRNA-1"/>
    <property type="gene ID" value="ACOC_0001065501"/>
</dbReference>
<accession>A0A0R3PWT5</accession>
<dbReference type="AlphaFoldDB" id="A0A0R3PWT5"/>
<evidence type="ECO:0000313" key="4">
    <source>
        <dbReference type="WBParaSite" id="ACOC_0001065501-mRNA-1"/>
    </source>
</evidence>
<evidence type="ECO:0000256" key="1">
    <source>
        <dbReference type="SAM" id="MobiDB-lite"/>
    </source>
</evidence>
<gene>
    <name evidence="2" type="ORF">ACOC_LOCUS10656</name>
</gene>
<keyword evidence="3" id="KW-1185">Reference proteome</keyword>
<dbReference type="OrthoDB" id="5856459at2759"/>
<reference evidence="2 3" key="2">
    <citation type="submission" date="2018-11" db="EMBL/GenBank/DDBJ databases">
        <authorList>
            <consortium name="Pathogen Informatics"/>
        </authorList>
    </citation>
    <scope>NUCLEOTIDE SEQUENCE [LARGE SCALE GENOMIC DNA]</scope>
    <source>
        <strain evidence="2 3">Costa Rica</strain>
    </source>
</reference>
<dbReference type="Proteomes" id="UP000267027">
    <property type="component" value="Unassembled WGS sequence"/>
</dbReference>
<sequence>MPSSVKNRTARGPDGIRSQHLKSLPPVPVNTLARLFTRYLSEFEVPIQWKISRTVLLFKKSDLHDIGNYRPICLLSVVYKLFTRVIINRIDGTLDEEQQCEQAGFQKGLSRWSASTR</sequence>
<feature type="region of interest" description="Disordered" evidence="1">
    <location>
        <begin position="1"/>
        <end position="23"/>
    </location>
</feature>
<dbReference type="OMA" id="HYLETFY"/>
<name>A0A0R3PWT5_ANGCS</name>
<evidence type="ECO:0000313" key="3">
    <source>
        <dbReference type="Proteomes" id="UP000267027"/>
    </source>
</evidence>
<dbReference type="PANTHER" id="PTHR19446">
    <property type="entry name" value="REVERSE TRANSCRIPTASES"/>
    <property type="match status" value="1"/>
</dbReference>
<dbReference type="EMBL" id="UYYA01004517">
    <property type="protein sequence ID" value="VDM62241.1"/>
    <property type="molecule type" value="Genomic_DNA"/>
</dbReference>
<protein>
    <submittedName>
        <fullName evidence="4">Reverse transcriptase domain-containing protein</fullName>
    </submittedName>
</protein>